<dbReference type="GO" id="GO:0030170">
    <property type="term" value="F:pyridoxal phosphate binding"/>
    <property type="evidence" value="ECO:0007669"/>
    <property type="project" value="InterPro"/>
</dbReference>
<dbReference type="InterPro" id="IPR015424">
    <property type="entry name" value="PyrdxlP-dep_Trfase"/>
</dbReference>
<dbReference type="Gene3D" id="3.90.1150.10">
    <property type="entry name" value="Aspartate Aminotransferase, domain 1"/>
    <property type="match status" value="1"/>
</dbReference>
<dbReference type="PANTHER" id="PTHR11999">
    <property type="entry name" value="GROUP II PYRIDOXAL-5-PHOSPHATE DECARBOXYLASE"/>
    <property type="match status" value="1"/>
</dbReference>
<evidence type="ECO:0000313" key="6">
    <source>
        <dbReference type="EMBL" id="SUZ90151.1"/>
    </source>
</evidence>
<organism evidence="6">
    <name type="scientific">marine metagenome</name>
    <dbReference type="NCBI Taxonomy" id="408172"/>
    <lineage>
        <taxon>unclassified sequences</taxon>
        <taxon>metagenomes</taxon>
        <taxon>ecological metagenomes</taxon>
    </lineage>
</organism>
<evidence type="ECO:0008006" key="7">
    <source>
        <dbReference type="Google" id="ProtNLM"/>
    </source>
</evidence>
<proteinExistence type="inferred from homology"/>
<evidence type="ECO:0000256" key="2">
    <source>
        <dbReference type="ARBA" id="ARBA00009533"/>
    </source>
</evidence>
<accession>A0A381RF82</accession>
<protein>
    <recommendedName>
        <fullName evidence="7">Aspartate aminotransferase family protein</fullName>
    </recommendedName>
</protein>
<evidence type="ECO:0000256" key="4">
    <source>
        <dbReference type="ARBA" id="ARBA00022898"/>
    </source>
</evidence>
<dbReference type="PANTHER" id="PTHR11999:SF70">
    <property type="entry name" value="MIP05841P"/>
    <property type="match status" value="1"/>
</dbReference>
<dbReference type="Gene3D" id="3.40.640.10">
    <property type="entry name" value="Type I PLP-dependent aspartate aminotransferase-like (Major domain)"/>
    <property type="match status" value="1"/>
</dbReference>
<gene>
    <name evidence="6" type="ORF">METZ01_LOCUS43005</name>
</gene>
<dbReference type="AlphaFoldDB" id="A0A381RF82"/>
<evidence type="ECO:0000256" key="1">
    <source>
        <dbReference type="ARBA" id="ARBA00001933"/>
    </source>
</evidence>
<dbReference type="InterPro" id="IPR021115">
    <property type="entry name" value="Pyridoxal-P_BS"/>
</dbReference>
<sequence length="453" mass="48428">MHEFDRESEELIQSVFRYALDRIRNEPPLDGPMSATELQSLVGQTVTPEGLGGTEALRRYTEHLAPASISADHPRYLAFIAGAPTKAAAVFDLVIGASSLCGSTWLDGAGMVFAENQALRWIADLAGMPDSAGGCFATGGTMANLSALVTARHDANAKRTAAGLDRPARWAMVAAESAHSSVDSAARVMDVDVLLARVDGDRRLRGDAVAEAIAGRPDGTEVFAVVATAGTTNLGIVDALDGIASACADAGVWMHVDGAYGGAAMVAPSVRHRFVGIERCDSLVVDPHKWLFSPFDCAALVYRNPSIARDAHTQQAGYLEPIIDDTVWNPCDYAHVLTRRARGMPFWFSLAVHGTDAYREAIEGTLEVARATRELVAAADHLELIVEPELSVVAFRRSGWERADYQSWCDRLLAEGTALLTPTTVDGGPAMRVCIINPRTTVDDLSTILATLV</sequence>
<dbReference type="InterPro" id="IPR015422">
    <property type="entry name" value="PyrdxlP-dep_Trfase_small"/>
</dbReference>
<comment type="similarity">
    <text evidence="2">Belongs to the group II decarboxylase family.</text>
</comment>
<comment type="cofactor">
    <cofactor evidence="1">
        <name>pyridoxal 5'-phosphate</name>
        <dbReference type="ChEBI" id="CHEBI:597326"/>
    </cofactor>
</comment>
<keyword evidence="4" id="KW-0663">Pyridoxal phosphate</keyword>
<dbReference type="InterPro" id="IPR010977">
    <property type="entry name" value="Aromatic_deC"/>
</dbReference>
<dbReference type="InterPro" id="IPR015421">
    <property type="entry name" value="PyrdxlP-dep_Trfase_major"/>
</dbReference>
<keyword evidence="3" id="KW-0210">Decarboxylase</keyword>
<dbReference type="PROSITE" id="PS00392">
    <property type="entry name" value="DDC_GAD_HDC_YDC"/>
    <property type="match status" value="1"/>
</dbReference>
<dbReference type="GO" id="GO:0019752">
    <property type="term" value="P:carboxylic acid metabolic process"/>
    <property type="evidence" value="ECO:0007669"/>
    <property type="project" value="InterPro"/>
</dbReference>
<keyword evidence="5" id="KW-0456">Lyase</keyword>
<evidence type="ECO:0000256" key="3">
    <source>
        <dbReference type="ARBA" id="ARBA00022793"/>
    </source>
</evidence>
<evidence type="ECO:0000256" key="5">
    <source>
        <dbReference type="ARBA" id="ARBA00023239"/>
    </source>
</evidence>
<name>A0A381RF82_9ZZZZ</name>
<dbReference type="SUPFAM" id="SSF53383">
    <property type="entry name" value="PLP-dependent transferases"/>
    <property type="match status" value="1"/>
</dbReference>
<dbReference type="InterPro" id="IPR002129">
    <property type="entry name" value="PyrdxlP-dep_de-COase"/>
</dbReference>
<dbReference type="EMBL" id="UINC01001871">
    <property type="protein sequence ID" value="SUZ90151.1"/>
    <property type="molecule type" value="Genomic_DNA"/>
</dbReference>
<reference evidence="6" key="1">
    <citation type="submission" date="2018-05" db="EMBL/GenBank/DDBJ databases">
        <authorList>
            <person name="Lanie J.A."/>
            <person name="Ng W.-L."/>
            <person name="Kazmierczak K.M."/>
            <person name="Andrzejewski T.M."/>
            <person name="Davidsen T.M."/>
            <person name="Wayne K.J."/>
            <person name="Tettelin H."/>
            <person name="Glass J.I."/>
            <person name="Rusch D."/>
            <person name="Podicherti R."/>
            <person name="Tsui H.-C.T."/>
            <person name="Winkler M.E."/>
        </authorList>
    </citation>
    <scope>NUCLEOTIDE SEQUENCE</scope>
</reference>
<dbReference type="GO" id="GO:0016831">
    <property type="term" value="F:carboxy-lyase activity"/>
    <property type="evidence" value="ECO:0007669"/>
    <property type="project" value="UniProtKB-KW"/>
</dbReference>
<dbReference type="Pfam" id="PF00282">
    <property type="entry name" value="Pyridoxal_deC"/>
    <property type="match status" value="1"/>
</dbReference>